<dbReference type="EMBL" id="MK504446">
    <property type="protein sequence ID" value="QBJ03813.1"/>
    <property type="molecule type" value="Genomic_DNA"/>
</dbReference>
<name>A0A4Y5FFB2_9CAUD</name>
<evidence type="ECO:0000313" key="1">
    <source>
        <dbReference type="EMBL" id="QBJ03813.1"/>
    </source>
</evidence>
<sequence>MDVEEAYSEFDKKFKDNADKVNGVDLDSLIRQVLTECFNEAVPEEGKLTFNGRLNPLLLRFINFYPLEKSSYKLTIRRNRLDILYGGYVIYIDMGFGNYTIKEATEI</sequence>
<gene>
    <name evidence="1" type="ORF">SAC12B_0024</name>
</gene>
<dbReference type="Proteomes" id="UP000306187">
    <property type="component" value="Segment"/>
</dbReference>
<accession>A0A4Y5FFB2</accession>
<evidence type="ECO:0000313" key="2">
    <source>
        <dbReference type="Proteomes" id="UP000306187"/>
    </source>
</evidence>
<keyword evidence="2" id="KW-1185">Reference proteome</keyword>
<proteinExistence type="predicted"/>
<protein>
    <submittedName>
        <fullName evidence="1">Uncharacterized protein</fullName>
    </submittedName>
</protein>
<reference evidence="1" key="1">
    <citation type="submission" date="2019-02" db="EMBL/GenBank/DDBJ databases">
        <title>Isolation of virulent Lactobacillus brevis phages.</title>
        <authorList>
            <person name="Feyereisen M."/>
            <person name="Mahony J."/>
            <person name="O'Sullivan T."/>
            <person name="van Sinderen D."/>
        </authorList>
    </citation>
    <scope>NUCLEOTIDE SEQUENCE [LARGE SCALE GENOMIC DNA]</scope>
</reference>
<organism evidence="1 2">
    <name type="scientific">Lactobacillus phage SAC12B</name>
    <dbReference type="NCBI Taxonomy" id="2510941"/>
    <lineage>
        <taxon>Viruses</taxon>
        <taxon>Duplodnaviria</taxon>
        <taxon>Heunggongvirae</taxon>
        <taxon>Uroviricota</taxon>
        <taxon>Caudoviricetes</taxon>
        <taxon>Herelleviridae</taxon>
        <taxon>Tybeckvirus</taxon>
        <taxon>Tybeckvirus SAC12B</taxon>
    </lineage>
</organism>